<proteinExistence type="predicted"/>
<dbReference type="PANTHER" id="PTHR33112">
    <property type="entry name" value="DOMAIN PROTEIN, PUTATIVE-RELATED"/>
    <property type="match status" value="1"/>
</dbReference>
<dbReference type="Pfam" id="PF06985">
    <property type="entry name" value="HET"/>
    <property type="match status" value="1"/>
</dbReference>
<name>A0A8K0RRQ9_9HYPO</name>
<reference evidence="2" key="1">
    <citation type="journal article" date="2021" name="Nat. Commun.">
        <title>Genetic determinants of endophytism in the Arabidopsis root mycobiome.</title>
        <authorList>
            <person name="Mesny F."/>
            <person name="Miyauchi S."/>
            <person name="Thiergart T."/>
            <person name="Pickel B."/>
            <person name="Atanasova L."/>
            <person name="Karlsson M."/>
            <person name="Huettel B."/>
            <person name="Barry K.W."/>
            <person name="Haridas S."/>
            <person name="Chen C."/>
            <person name="Bauer D."/>
            <person name="Andreopoulos W."/>
            <person name="Pangilinan J."/>
            <person name="LaButti K."/>
            <person name="Riley R."/>
            <person name="Lipzen A."/>
            <person name="Clum A."/>
            <person name="Drula E."/>
            <person name="Henrissat B."/>
            <person name="Kohler A."/>
            <person name="Grigoriev I.V."/>
            <person name="Martin F.M."/>
            <person name="Hacquard S."/>
        </authorList>
    </citation>
    <scope>NUCLEOTIDE SEQUENCE</scope>
    <source>
        <strain evidence="2">MPI-SDFR-AT-0068</strain>
    </source>
</reference>
<dbReference type="AlphaFoldDB" id="A0A8K0RRQ9"/>
<evidence type="ECO:0000313" key="3">
    <source>
        <dbReference type="Proteomes" id="UP000813427"/>
    </source>
</evidence>
<dbReference type="EMBL" id="JAGPXF010000007">
    <property type="protein sequence ID" value="KAH7236493.1"/>
    <property type="molecule type" value="Genomic_DNA"/>
</dbReference>
<feature type="domain" description="Heterokaryon incompatibility" evidence="1">
    <location>
        <begin position="225"/>
        <end position="409"/>
    </location>
</feature>
<keyword evidence="3" id="KW-1185">Reference proteome</keyword>
<gene>
    <name evidence="2" type="ORF">BKA59DRAFT_496700</name>
</gene>
<evidence type="ECO:0000313" key="2">
    <source>
        <dbReference type="EMBL" id="KAH7236493.1"/>
    </source>
</evidence>
<dbReference type="OrthoDB" id="5362512at2759"/>
<evidence type="ECO:0000259" key="1">
    <source>
        <dbReference type="Pfam" id="PF06985"/>
    </source>
</evidence>
<organism evidence="2 3">
    <name type="scientific">Fusarium tricinctum</name>
    <dbReference type="NCBI Taxonomy" id="61284"/>
    <lineage>
        <taxon>Eukaryota</taxon>
        <taxon>Fungi</taxon>
        <taxon>Dikarya</taxon>
        <taxon>Ascomycota</taxon>
        <taxon>Pezizomycotina</taxon>
        <taxon>Sordariomycetes</taxon>
        <taxon>Hypocreomycetidae</taxon>
        <taxon>Hypocreales</taxon>
        <taxon>Nectriaceae</taxon>
        <taxon>Fusarium</taxon>
        <taxon>Fusarium tricinctum species complex</taxon>
    </lineage>
</organism>
<accession>A0A8K0RRQ9</accession>
<dbReference type="Proteomes" id="UP000813427">
    <property type="component" value="Unassembled WGS sequence"/>
</dbReference>
<dbReference type="PANTHER" id="PTHR33112:SF9">
    <property type="entry name" value="HETEROKARYON INCOMPATIBILITY DOMAIN-CONTAINING PROTEIN"/>
    <property type="match status" value="1"/>
</dbReference>
<comment type="caution">
    <text evidence="2">The sequence shown here is derived from an EMBL/GenBank/DDBJ whole genome shotgun (WGS) entry which is preliminary data.</text>
</comment>
<dbReference type="InterPro" id="IPR010730">
    <property type="entry name" value="HET"/>
</dbReference>
<protein>
    <submittedName>
        <fullName evidence="2">Heterokaryon incompatibility protein-domain-containing protein</fullName>
    </submittedName>
</protein>
<sequence>MATAHHPRQLCAPCSTLTFTMLRDGYTHSLSYLDTITSGETCALCRLMICSTGKLSVNLDSYRMHNQYQSLAPRLPELPAVSREGSTVSGPLPFIEKLKPPVELNWSTSQYIGHLENSREVRQGNFNDGETIQITAPADSLYGAHGFVPLKDVEPASSERNYRALRKWLSTCMASHEGCRLSQSMTDKSAEETTVLPTRVIDVGDLKGYQSKPRLFMSKKASGQYIALSHRWSKAVATKLKSDNLSQYQKELPVNDMPPTFRDAIEVTRQLGFRYLWIDSLCIIQDDESDWLHESHRMGTIFEEAGCTIAAVDSVDDNGTDHGLFLSRDTDPLSVKITIPYEKVPLSKLSQRVFKTHTAVYVWKMRWLKELPTMKTCDKNTITIRPRIVSSGTLVPRSNWYKRGWVLQERLLSRRLIYYTKNKLSWSCFTESGDEEGGDPKRAARIPLLRLRRGSDYPIFRIWEHIVSDYQRCQLTFSKDRLAAVGGISARLEAHFSCKIYAGILFHSPGDAAENLLWYVSEAPLRTFNEFHAPSWTWVAFNGEISFFMLPPPGTSDLLITRLDFKIRNQCESADPSKDCKGTCVSGSVSFEGPAGKLTRQSKLKDLKVARDLIELIGEKEIRARILGHTLVRGIAIPRFDELGNKVQMPYNLPVPDHTEILEDECGCIVGFFIPDLKEELEQATGGQQIICVGVKRYQGQEFNVTQEIVAVSFNRVQRIPDQNIRYPKYLDSLRIETAFKN</sequence>